<dbReference type="EMBL" id="CP038908">
    <property type="protein sequence ID" value="QGO05576.1"/>
    <property type="molecule type" value="Genomic_DNA"/>
</dbReference>
<proteinExistence type="predicted"/>
<accession>A0A9Q5YK82</accession>
<evidence type="ECO:0000313" key="2">
    <source>
        <dbReference type="Proteomes" id="UP000422232"/>
    </source>
</evidence>
<dbReference type="Proteomes" id="UP000422232">
    <property type="component" value="Chromosome"/>
</dbReference>
<dbReference type="RefSeq" id="WP_016210772.1">
    <property type="nucleotide sequence ID" value="NZ_CP012413.1"/>
</dbReference>
<dbReference type="SUPFAM" id="SSF64518">
    <property type="entry name" value="Phase 1 flagellin"/>
    <property type="match status" value="1"/>
</dbReference>
<keyword evidence="1" id="KW-0282">Flagellum</keyword>
<reference evidence="1 2" key="1">
    <citation type="submission" date="2019-04" db="EMBL/GenBank/DDBJ databases">
        <title>Complete genome sequencing of Piscirickettsia salmonis strain Psal-009.</title>
        <authorList>
            <person name="Schober I."/>
            <person name="Bunk B."/>
            <person name="Sproer C."/>
            <person name="Carril G.P."/>
            <person name="Riedel T."/>
            <person name="Flores-Herrera P.A."/>
            <person name="Nourdin-Galindo G."/>
            <person name="Marshall S.H."/>
            <person name="Overmann J."/>
        </authorList>
    </citation>
    <scope>NUCLEOTIDE SEQUENCE [LARGE SCALE GENOMIC DNA]</scope>
    <source>
        <strain evidence="1 2">Psal-009</strain>
    </source>
</reference>
<organism evidence="1 2">
    <name type="scientific">Piscirickettsia salmonis</name>
    <dbReference type="NCBI Taxonomy" id="1238"/>
    <lineage>
        <taxon>Bacteria</taxon>
        <taxon>Pseudomonadati</taxon>
        <taxon>Pseudomonadota</taxon>
        <taxon>Gammaproteobacteria</taxon>
        <taxon>Thiotrichales</taxon>
        <taxon>Piscirickettsiaceae</taxon>
        <taxon>Piscirickettsia</taxon>
    </lineage>
</organism>
<keyword evidence="1" id="KW-0969">Cilium</keyword>
<name>A0A9Q5YK82_PISSA</name>
<keyword evidence="1" id="KW-0966">Cell projection</keyword>
<gene>
    <name evidence="1" type="primary">fliC_3</name>
    <name evidence="1" type="ORF">Psal009_01467</name>
</gene>
<dbReference type="GeneID" id="66740654"/>
<evidence type="ECO:0000313" key="1">
    <source>
        <dbReference type="EMBL" id="QGO05576.1"/>
    </source>
</evidence>
<dbReference type="AlphaFoldDB" id="A0A9Q5YK82"/>
<protein>
    <submittedName>
        <fullName evidence="1">B-type flagellin</fullName>
    </submittedName>
</protein>
<keyword evidence="2" id="KW-1185">Reference proteome</keyword>
<dbReference type="Gene3D" id="1.20.1330.10">
    <property type="entry name" value="f41 fragment of flagellin, N-terminal domain"/>
    <property type="match status" value="1"/>
</dbReference>
<sequence length="517" mass="55106">MESSLINMKIDAINMKFPDARAVLSSNAKSALAVAFKDAGSTDHLKHAAISSRSHVEAKVLLRMFAIQSANGALSISEIAAGALSEQINLVKAVKASAEEASAIAKTVDERVILNQSVRANLVRYEYIANQTVFNQAKLLDGSFAGYFLFDDNLSTETLNILIGDTQGRQLGRYVLDTTGSSLTNQILNPSSSITVSNGIAAQKLMINSDQFKMSGDEKDKGLNISLVSDLSAEGVSRLINQVTEKTAVSASAQTHVDLKLENISASTLVSFNLASGDGATLGNYANSQLIEVAISDEGDLTVLLDQINSVTDQTGIIAEFTSIAEKNQIRLSHATGANIQLSDYQSGPYGPDLMLISKSDDSSNDNKVTLLGETTLNRSAMVAGHVRLESQVSFSIQGDGVNQSVFANSGFNPAVFHALDDVTVEDIVSARSTVSVSEGALISLNKISEFVASLKASISDQIARLEKADRSVHKAFEQSQFSDELASLTAREISLRMSDAVLSQAKHIKPLALQLI</sequence>
<dbReference type="Gene3D" id="2.60.40.4390">
    <property type="match status" value="1"/>
</dbReference>